<dbReference type="OrthoDB" id="9804574at2"/>
<dbReference type="PANTHER" id="PTHR30536:SF5">
    <property type="entry name" value="ALTRONATE DEHYDRATASE"/>
    <property type="match status" value="1"/>
</dbReference>
<evidence type="ECO:0000259" key="2">
    <source>
        <dbReference type="SMART" id="SM00858"/>
    </source>
</evidence>
<reference evidence="4 6" key="2">
    <citation type="submission" date="2020-08" db="EMBL/GenBank/DDBJ databases">
        <title>The isolate Caproiciproducens sp. 7D4C2 produces n-caproate at mildly acidic conditions from hexoses: genome and rBOX comparison with related strains and chain-elongating bacteria.</title>
        <authorList>
            <person name="Esquivel-Elizondo S."/>
            <person name="Bagci C."/>
            <person name="Temovska M."/>
            <person name="Jeon B.S."/>
            <person name="Bessarab I."/>
            <person name="Williams R.B.H."/>
            <person name="Huson D.H."/>
            <person name="Angenent L.T."/>
        </authorList>
    </citation>
    <scope>NUCLEOTIDE SEQUENCE [LARGE SCALE GENOMIC DNA]</scope>
    <source>
        <strain evidence="4 6">7D4C2</strain>
    </source>
</reference>
<keyword evidence="4" id="KW-0378">Hydrolase</keyword>
<dbReference type="KEGG" id="cfem:HCR03_11705"/>
<dbReference type="EMBL" id="VWXL01000052">
    <property type="protein sequence ID" value="MVB10968.1"/>
    <property type="molecule type" value="Genomic_DNA"/>
</dbReference>
<accession>A0A7G8T725</accession>
<evidence type="ECO:0000313" key="6">
    <source>
        <dbReference type="Proteomes" id="UP000515909"/>
    </source>
</evidence>
<proteinExistence type="predicted"/>
<dbReference type="GO" id="GO:0016787">
    <property type="term" value="F:hydrolase activity"/>
    <property type="evidence" value="ECO:0007669"/>
    <property type="project" value="UniProtKB-KW"/>
</dbReference>
<dbReference type="RefSeq" id="WP_066645602.1">
    <property type="nucleotide sequence ID" value="NZ_CP060286.1"/>
</dbReference>
<keyword evidence="1 3" id="KW-0456">Lyase</keyword>
<accession>A0A6N8HZ66</accession>
<protein>
    <submittedName>
        <fullName evidence="3">Altronate dehydratase</fullName>
        <ecNumber evidence="3">4.2.1.7</ecNumber>
    </submittedName>
    <submittedName>
        <fullName evidence="4">UxaA family hydrolase</fullName>
    </submittedName>
</protein>
<evidence type="ECO:0000256" key="1">
    <source>
        <dbReference type="ARBA" id="ARBA00023239"/>
    </source>
</evidence>
<organism evidence="3 5">
    <name type="scientific">Caproicibacter fermentans</name>
    <dbReference type="NCBI Taxonomy" id="2576756"/>
    <lineage>
        <taxon>Bacteria</taxon>
        <taxon>Bacillati</taxon>
        <taxon>Bacillota</taxon>
        <taxon>Clostridia</taxon>
        <taxon>Eubacteriales</taxon>
        <taxon>Acutalibacteraceae</taxon>
        <taxon>Caproicibacter</taxon>
    </lineage>
</organism>
<dbReference type="AlphaFoldDB" id="A0A6N8HZ66"/>
<dbReference type="Proteomes" id="UP000515909">
    <property type="component" value="Chromosome"/>
</dbReference>
<evidence type="ECO:0000313" key="4">
    <source>
        <dbReference type="EMBL" id="QNK39416.1"/>
    </source>
</evidence>
<dbReference type="GO" id="GO:0019698">
    <property type="term" value="P:D-galacturonate catabolic process"/>
    <property type="evidence" value="ECO:0007669"/>
    <property type="project" value="TreeGrafter"/>
</dbReference>
<dbReference type="GO" id="GO:0008789">
    <property type="term" value="F:altronate dehydratase activity"/>
    <property type="evidence" value="ECO:0007669"/>
    <property type="project" value="UniProtKB-EC"/>
</dbReference>
<gene>
    <name evidence="3" type="primary">uxaA_1</name>
    <name evidence="3" type="ORF">CAFE_16700</name>
    <name evidence="4" type="ORF">HCR03_11705</name>
</gene>
<reference evidence="3 5" key="1">
    <citation type="submission" date="2019-09" db="EMBL/GenBank/DDBJ databases">
        <title>Genome sequence of Clostridium sp. EA1.</title>
        <authorList>
            <person name="Poehlein A."/>
            <person name="Bengelsdorf F.R."/>
            <person name="Daniel R."/>
        </authorList>
    </citation>
    <scope>NUCLEOTIDE SEQUENCE [LARGE SCALE GENOMIC DNA]</scope>
    <source>
        <strain evidence="3 5">EA1</strain>
    </source>
</reference>
<dbReference type="InterPro" id="IPR044144">
    <property type="entry name" value="SAF_UxaA/GarD"/>
</dbReference>
<dbReference type="Proteomes" id="UP000469440">
    <property type="component" value="Unassembled WGS sequence"/>
</dbReference>
<keyword evidence="5" id="KW-1185">Reference proteome</keyword>
<dbReference type="InterPro" id="IPR013974">
    <property type="entry name" value="SAF"/>
</dbReference>
<dbReference type="Gene3D" id="2.30.130.110">
    <property type="match status" value="1"/>
</dbReference>
<name>A0A6N8HZ66_9FIRM</name>
<dbReference type="EC" id="4.2.1.7" evidence="3"/>
<dbReference type="CDD" id="cd11613">
    <property type="entry name" value="SAF_AH_GD"/>
    <property type="match status" value="1"/>
</dbReference>
<evidence type="ECO:0000313" key="5">
    <source>
        <dbReference type="Proteomes" id="UP000469440"/>
    </source>
</evidence>
<dbReference type="PANTHER" id="PTHR30536">
    <property type="entry name" value="ALTRONATE/GALACTARATE DEHYDRATASE"/>
    <property type="match status" value="1"/>
</dbReference>
<dbReference type="EMBL" id="CP060286">
    <property type="protein sequence ID" value="QNK39416.1"/>
    <property type="molecule type" value="Genomic_DNA"/>
</dbReference>
<dbReference type="InterPro" id="IPR052172">
    <property type="entry name" value="UxaA_altronate/galactarate_dh"/>
</dbReference>
<sequence length="104" mass="11500">MSLQLALKINDRDNVATIFADGIVSGSEVEVRDKQGNSEIIKVLGDIPFGHKIALKDIHPGEEIFKYGEEIGAATKEIKKGEYVHVHNLDSMRGRGDLKGERNK</sequence>
<dbReference type="SMART" id="SM00858">
    <property type="entry name" value="SAF"/>
    <property type="match status" value="1"/>
</dbReference>
<evidence type="ECO:0000313" key="3">
    <source>
        <dbReference type="EMBL" id="MVB10968.1"/>
    </source>
</evidence>
<feature type="domain" description="SAF" evidence="2">
    <location>
        <begin position="13"/>
        <end position="90"/>
    </location>
</feature>